<dbReference type="Proteomes" id="UP000814033">
    <property type="component" value="Unassembled WGS sequence"/>
</dbReference>
<name>A0ACB8S8K0_9AGAM</name>
<proteinExistence type="predicted"/>
<evidence type="ECO:0000313" key="2">
    <source>
        <dbReference type="Proteomes" id="UP000814033"/>
    </source>
</evidence>
<gene>
    <name evidence="1" type="ORF">FA95DRAFT_1483397</name>
</gene>
<dbReference type="EMBL" id="MU275845">
    <property type="protein sequence ID" value="KAI0052517.1"/>
    <property type="molecule type" value="Genomic_DNA"/>
</dbReference>
<evidence type="ECO:0000313" key="1">
    <source>
        <dbReference type="EMBL" id="KAI0052517.1"/>
    </source>
</evidence>
<reference evidence="1" key="2">
    <citation type="journal article" date="2022" name="New Phytol.">
        <title>Evolutionary transition to the ectomycorrhizal habit in the genomes of a hyperdiverse lineage of mushroom-forming fungi.</title>
        <authorList>
            <person name="Looney B."/>
            <person name="Miyauchi S."/>
            <person name="Morin E."/>
            <person name="Drula E."/>
            <person name="Courty P.E."/>
            <person name="Kohler A."/>
            <person name="Kuo A."/>
            <person name="LaButti K."/>
            <person name="Pangilinan J."/>
            <person name="Lipzen A."/>
            <person name="Riley R."/>
            <person name="Andreopoulos W."/>
            <person name="He G."/>
            <person name="Johnson J."/>
            <person name="Nolan M."/>
            <person name="Tritt A."/>
            <person name="Barry K.W."/>
            <person name="Grigoriev I.V."/>
            <person name="Nagy L.G."/>
            <person name="Hibbett D."/>
            <person name="Henrissat B."/>
            <person name="Matheny P.B."/>
            <person name="Labbe J."/>
            <person name="Martin F.M."/>
        </authorList>
    </citation>
    <scope>NUCLEOTIDE SEQUENCE</scope>
    <source>
        <strain evidence="1">FP105234-sp</strain>
    </source>
</reference>
<comment type="caution">
    <text evidence="1">The sequence shown here is derived from an EMBL/GenBank/DDBJ whole genome shotgun (WGS) entry which is preliminary data.</text>
</comment>
<keyword evidence="2" id="KW-1185">Reference proteome</keyword>
<sequence>MASFAAAAAPAPDPAKQDPNSPELFRNNLLQAQKYITEVQTLAREALDGIEKAYHGNASPTQTTANLDTLKQSIQTLSDLLTTSGVGALPLIPQDNGTAPPEEELVANATKAVSLLYNQHSLYQNSAEDVVNIMVAQQRQGR</sequence>
<reference evidence="1" key="1">
    <citation type="submission" date="2021-02" db="EMBL/GenBank/DDBJ databases">
        <authorList>
            <consortium name="DOE Joint Genome Institute"/>
            <person name="Ahrendt S."/>
            <person name="Looney B.P."/>
            <person name="Miyauchi S."/>
            <person name="Morin E."/>
            <person name="Drula E."/>
            <person name="Courty P.E."/>
            <person name="Chicoki N."/>
            <person name="Fauchery L."/>
            <person name="Kohler A."/>
            <person name="Kuo A."/>
            <person name="Labutti K."/>
            <person name="Pangilinan J."/>
            <person name="Lipzen A."/>
            <person name="Riley R."/>
            <person name="Andreopoulos W."/>
            <person name="He G."/>
            <person name="Johnson J."/>
            <person name="Barry K.W."/>
            <person name="Grigoriev I.V."/>
            <person name="Nagy L."/>
            <person name="Hibbett D."/>
            <person name="Henrissat B."/>
            <person name="Matheny P.B."/>
            <person name="Labbe J."/>
            <person name="Martin F."/>
        </authorList>
    </citation>
    <scope>NUCLEOTIDE SEQUENCE</scope>
    <source>
        <strain evidence="1">FP105234-sp</strain>
    </source>
</reference>
<accession>A0ACB8S8K0</accession>
<protein>
    <submittedName>
        <fullName evidence="1">Uncharacterized protein</fullName>
    </submittedName>
</protein>
<organism evidence="1 2">
    <name type="scientific">Auriscalpium vulgare</name>
    <dbReference type="NCBI Taxonomy" id="40419"/>
    <lineage>
        <taxon>Eukaryota</taxon>
        <taxon>Fungi</taxon>
        <taxon>Dikarya</taxon>
        <taxon>Basidiomycota</taxon>
        <taxon>Agaricomycotina</taxon>
        <taxon>Agaricomycetes</taxon>
        <taxon>Russulales</taxon>
        <taxon>Auriscalpiaceae</taxon>
        <taxon>Auriscalpium</taxon>
    </lineage>
</organism>